<gene>
    <name evidence="1" type="ORF">HUN84_05745</name>
</gene>
<comment type="caution">
    <text evidence="1">The sequence shown here is derived from an EMBL/GenBank/DDBJ whole genome shotgun (WGS) entry which is preliminary data.</text>
</comment>
<name>A0ABX2LKF7_9STAP</name>
<dbReference type="RefSeq" id="WP_053029418.1">
    <property type="nucleotide sequence ID" value="NZ_CUEE01000003.1"/>
</dbReference>
<proteinExistence type="predicted"/>
<evidence type="ECO:0000313" key="2">
    <source>
        <dbReference type="Proteomes" id="UP000610527"/>
    </source>
</evidence>
<dbReference type="InterPro" id="IPR023351">
    <property type="entry name" value="YppE-like_sf"/>
</dbReference>
<dbReference type="Proteomes" id="UP000610527">
    <property type="component" value="Unassembled WGS sequence"/>
</dbReference>
<dbReference type="SUPFAM" id="SSF140415">
    <property type="entry name" value="YppE-like"/>
    <property type="match status" value="1"/>
</dbReference>
<dbReference type="Pfam" id="PF08807">
    <property type="entry name" value="DUF1798"/>
    <property type="match status" value="1"/>
</dbReference>
<accession>A0ABX2LKF7</accession>
<sequence>MDTKTINDLLNELETIEERFNNVKVSQNDYDFYNVVYPYTQMIDAKLESLIKLKSQIIQLSYMNANKFDLLIKSYKELSVDCHFHRTSKKLFTEKVKAVNYDLKYIYQTIEG</sequence>
<evidence type="ECO:0000313" key="1">
    <source>
        <dbReference type="EMBL" id="NUI82257.1"/>
    </source>
</evidence>
<reference evidence="1 2" key="1">
    <citation type="submission" date="2020-06" db="EMBL/GenBank/DDBJ databases">
        <title>Staphylococcus borealis sp. nov. -A novel member of the Staphylococcaceae family isolated from skin and blood in humans.</title>
        <authorList>
            <person name="Pain M."/>
            <person name="Wolden R."/>
            <person name="Jaen-Luchoro D."/>
            <person name="Salva-Serra F."/>
            <person name="Iglesias B.P."/>
            <person name="Karlsson R."/>
            <person name="Klingenberg C."/>
            <person name="Cavanagh J.P."/>
        </authorList>
    </citation>
    <scope>NUCLEOTIDE SEQUENCE [LARGE SCALE GENOMIC DNA]</scope>
    <source>
        <strain evidence="1 2">58-22</strain>
    </source>
</reference>
<dbReference type="EMBL" id="JABVEG010000003">
    <property type="protein sequence ID" value="NUI82257.1"/>
    <property type="molecule type" value="Genomic_DNA"/>
</dbReference>
<organism evidence="1 2">
    <name type="scientific">Staphylococcus borealis</name>
    <dbReference type="NCBI Taxonomy" id="2742203"/>
    <lineage>
        <taxon>Bacteria</taxon>
        <taxon>Bacillati</taxon>
        <taxon>Bacillota</taxon>
        <taxon>Bacilli</taxon>
        <taxon>Bacillales</taxon>
        <taxon>Staphylococcaceae</taxon>
        <taxon>Staphylococcus</taxon>
    </lineage>
</organism>
<dbReference type="GeneID" id="74185839"/>
<dbReference type="InterPro" id="IPR014913">
    <property type="entry name" value="YppE-like"/>
</dbReference>
<keyword evidence="2" id="KW-1185">Reference proteome</keyword>
<dbReference type="Gene3D" id="1.20.120.440">
    <property type="entry name" value="YppE-like"/>
    <property type="match status" value="1"/>
</dbReference>
<protein>
    <submittedName>
        <fullName evidence="1">DUF1798 family protein</fullName>
    </submittedName>
</protein>